<gene>
    <name evidence="1" type="ORF">F5144DRAFT_649466</name>
</gene>
<name>A0ACB7P801_9PEZI</name>
<protein>
    <submittedName>
        <fullName evidence="1">Uncharacterized protein</fullName>
    </submittedName>
</protein>
<reference evidence="1 2" key="1">
    <citation type="journal article" date="2021" name="Nat. Commun.">
        <title>Genetic determinants of endophytism in the Arabidopsis root mycobiome.</title>
        <authorList>
            <person name="Mesny F."/>
            <person name="Miyauchi S."/>
            <person name="Thiergart T."/>
            <person name="Pickel B."/>
            <person name="Atanasova L."/>
            <person name="Karlsson M."/>
            <person name="Huettel B."/>
            <person name="Barry K.W."/>
            <person name="Haridas S."/>
            <person name="Chen C."/>
            <person name="Bauer D."/>
            <person name="Andreopoulos W."/>
            <person name="Pangilinan J."/>
            <person name="LaButti K."/>
            <person name="Riley R."/>
            <person name="Lipzen A."/>
            <person name="Clum A."/>
            <person name="Drula E."/>
            <person name="Henrissat B."/>
            <person name="Kohler A."/>
            <person name="Grigoriev I.V."/>
            <person name="Martin F.M."/>
            <person name="Hacquard S."/>
        </authorList>
    </citation>
    <scope>NUCLEOTIDE SEQUENCE [LARGE SCALE GENOMIC DNA]</scope>
    <source>
        <strain evidence="1 2">MPI-SDFR-AT-0079</strain>
    </source>
</reference>
<evidence type="ECO:0000313" key="1">
    <source>
        <dbReference type="EMBL" id="KAH6632065.1"/>
    </source>
</evidence>
<keyword evidence="2" id="KW-1185">Reference proteome</keyword>
<dbReference type="Proteomes" id="UP000724584">
    <property type="component" value="Unassembled WGS sequence"/>
</dbReference>
<organism evidence="1 2">
    <name type="scientific">Chaetomium tenue</name>
    <dbReference type="NCBI Taxonomy" id="1854479"/>
    <lineage>
        <taxon>Eukaryota</taxon>
        <taxon>Fungi</taxon>
        <taxon>Dikarya</taxon>
        <taxon>Ascomycota</taxon>
        <taxon>Pezizomycotina</taxon>
        <taxon>Sordariomycetes</taxon>
        <taxon>Sordariomycetidae</taxon>
        <taxon>Sordariales</taxon>
        <taxon>Chaetomiaceae</taxon>
        <taxon>Chaetomium</taxon>
    </lineage>
</organism>
<proteinExistence type="predicted"/>
<sequence>MSYYHQPMESPGGRRGRSRTPHGQKKRYSSVETIRASAETQRSAQHLRQYDTGSGTRHMTTFKHGAGPGSSMSPASDSWDDGNLPIPQGFSQFPDVTYENKMLKGEIERLKRGQERLREQNEELVKTKISMRTALRNFHGEIGELRSRNRSLENKIKEMRLEITDTSQGSASSIFARFRGTRLGNSPVFRDTEVSALREEATEYKKRNQELATENRNMVRKIGEQAKQIQKQRTEFARELDDLTSKAFAKCARLSDTEIQAKWKTLGFSIRQFVSEYFSEPLCGHAAQLLAQQTEFSWLPEPAVTLQTPMLYQVALESWIWHLLCFRIFDSHSFFWAGEVGQAFTVQCDQFRDALANIHPPASRDAVAEKFHDWRIRSADVITMFTTTDEASSAALLVQEMLEALSLVIPSSYRMGDYVAPGLQQDLHGIIRNAADLAGIFRASKADFQVFITRIKLPLVTPPGFGFPFDAETMELVKDIPRVPTNGFSPVVDLAVSPGILKSGNADGVNYGSDRVLVKLQTVCNLRPILDFFHGDGMEQQVHGGEQGASFWAEDGCQCAIKKEQAVETIIGDVVVVKEELQG</sequence>
<evidence type="ECO:0000313" key="2">
    <source>
        <dbReference type="Proteomes" id="UP000724584"/>
    </source>
</evidence>
<accession>A0ACB7P801</accession>
<comment type="caution">
    <text evidence="1">The sequence shown here is derived from an EMBL/GenBank/DDBJ whole genome shotgun (WGS) entry which is preliminary data.</text>
</comment>
<dbReference type="EMBL" id="JAGIZQ010000004">
    <property type="protein sequence ID" value="KAH6632065.1"/>
    <property type="molecule type" value="Genomic_DNA"/>
</dbReference>